<dbReference type="Proteomes" id="UP000179102">
    <property type="component" value="Unassembled WGS sequence"/>
</dbReference>
<proteinExistence type="predicted"/>
<evidence type="ECO:0000313" key="3">
    <source>
        <dbReference type="Proteomes" id="UP000179102"/>
    </source>
</evidence>
<comment type="caution">
    <text evidence="2">The sequence shown here is derived from an EMBL/GenBank/DDBJ whole genome shotgun (WGS) entry which is preliminary data.</text>
</comment>
<keyword evidence="1" id="KW-1133">Transmembrane helix</keyword>
<evidence type="ECO:0000256" key="1">
    <source>
        <dbReference type="SAM" id="Phobius"/>
    </source>
</evidence>
<name>A0A1F5G8A5_9BACT</name>
<accession>A0A1F5G8A5</accession>
<reference evidence="2 3" key="1">
    <citation type="journal article" date="2016" name="Nat. Commun.">
        <title>Thousands of microbial genomes shed light on interconnected biogeochemical processes in an aquifer system.</title>
        <authorList>
            <person name="Anantharaman K."/>
            <person name="Brown C.T."/>
            <person name="Hug L.A."/>
            <person name="Sharon I."/>
            <person name="Castelle C.J."/>
            <person name="Probst A.J."/>
            <person name="Thomas B.C."/>
            <person name="Singh A."/>
            <person name="Wilkins M.J."/>
            <person name="Karaoz U."/>
            <person name="Brodie E.L."/>
            <person name="Williams K.H."/>
            <person name="Hubbard S.S."/>
            <person name="Banfield J.F."/>
        </authorList>
    </citation>
    <scope>NUCLEOTIDE SEQUENCE [LARGE SCALE GENOMIC DNA]</scope>
</reference>
<keyword evidence="1" id="KW-0812">Transmembrane</keyword>
<evidence type="ECO:0008006" key="4">
    <source>
        <dbReference type="Google" id="ProtNLM"/>
    </source>
</evidence>
<feature type="transmembrane region" description="Helical" evidence="1">
    <location>
        <begin position="95"/>
        <end position="113"/>
    </location>
</feature>
<gene>
    <name evidence="2" type="ORF">A2870_04550</name>
</gene>
<feature type="transmembrane region" description="Helical" evidence="1">
    <location>
        <begin position="62"/>
        <end position="83"/>
    </location>
</feature>
<feature type="transmembrane region" description="Helical" evidence="1">
    <location>
        <begin position="21"/>
        <end position="42"/>
    </location>
</feature>
<dbReference type="EMBL" id="MFAZ01000004">
    <property type="protein sequence ID" value="OGD88086.1"/>
    <property type="molecule type" value="Genomic_DNA"/>
</dbReference>
<protein>
    <recommendedName>
        <fullName evidence="4">DUF5658 domain-containing protein</fullName>
    </recommendedName>
</protein>
<dbReference type="AlphaFoldDB" id="A0A1F5G8A5"/>
<evidence type="ECO:0000313" key="2">
    <source>
        <dbReference type="EMBL" id="OGD88086.1"/>
    </source>
</evidence>
<dbReference type="STRING" id="1797711.A2870_04550"/>
<keyword evidence="1" id="KW-0472">Membrane</keyword>
<organism evidence="2 3">
    <name type="scientific">Candidatus Curtissbacteria bacterium RIFCSPHIGHO2_01_FULL_41_11</name>
    <dbReference type="NCBI Taxonomy" id="1797711"/>
    <lineage>
        <taxon>Bacteria</taxon>
        <taxon>Candidatus Curtissiibacteriota</taxon>
    </lineage>
</organism>
<sequence length="123" mass="14050">MALVTLRREAEESIKRDRLSSFVLLASLMCLLVQSALILISWGKLPPQVPIFYSRPWGETLLAAPFWLWLLPGILFISLVVNYTFAIFIVSSERFLVRVLLFSNLLLSMATLYDVFKIISLLT</sequence>